<evidence type="ECO:0000256" key="2">
    <source>
        <dbReference type="ARBA" id="ARBA00022475"/>
    </source>
</evidence>
<organism evidence="9 10">
    <name type="scientific">Candidatus Magnetoglobus multicellularis str. Araruama</name>
    <dbReference type="NCBI Taxonomy" id="890399"/>
    <lineage>
        <taxon>Bacteria</taxon>
        <taxon>Pseudomonadati</taxon>
        <taxon>Thermodesulfobacteriota</taxon>
        <taxon>Desulfobacteria</taxon>
        <taxon>Desulfobacterales</taxon>
        <taxon>Desulfobacteraceae</taxon>
        <taxon>Candidatus Magnetoglobus</taxon>
    </lineage>
</organism>
<evidence type="ECO:0000259" key="7">
    <source>
        <dbReference type="Pfam" id="PF02743"/>
    </source>
</evidence>
<dbReference type="InterPro" id="IPR033462">
    <property type="entry name" value="Cache_3-Cache_2"/>
</dbReference>
<dbReference type="InterPro" id="IPR051173">
    <property type="entry name" value="Ca_channel_alpha-2/delta"/>
</dbReference>
<feature type="transmembrane region" description="Helical" evidence="6">
    <location>
        <begin position="599"/>
        <end position="627"/>
    </location>
</feature>
<feature type="domain" description="Cache 3/Cache 2 fusion" evidence="8">
    <location>
        <begin position="80"/>
        <end position="368"/>
    </location>
</feature>
<evidence type="ECO:0000259" key="8">
    <source>
        <dbReference type="Pfam" id="PF17201"/>
    </source>
</evidence>
<dbReference type="InterPro" id="IPR033479">
    <property type="entry name" value="dCache_1"/>
</dbReference>
<dbReference type="Pfam" id="PF02743">
    <property type="entry name" value="dCache_1"/>
    <property type="match status" value="1"/>
</dbReference>
<dbReference type="PANTHER" id="PTHR10166">
    <property type="entry name" value="VOLTAGE-DEPENDENT CALCIUM CHANNEL SUBUNIT ALPHA-2/DELTA-RELATED"/>
    <property type="match status" value="1"/>
</dbReference>
<evidence type="ECO:0000256" key="1">
    <source>
        <dbReference type="ARBA" id="ARBA00004651"/>
    </source>
</evidence>
<dbReference type="CDD" id="cd12912">
    <property type="entry name" value="PDC2_MCP_like"/>
    <property type="match status" value="1"/>
</dbReference>
<evidence type="ECO:0000256" key="5">
    <source>
        <dbReference type="ARBA" id="ARBA00023136"/>
    </source>
</evidence>
<evidence type="ECO:0000313" key="9">
    <source>
        <dbReference type="EMBL" id="ETR74030.1"/>
    </source>
</evidence>
<dbReference type="Gene3D" id="3.30.450.20">
    <property type="entry name" value="PAS domain"/>
    <property type="match status" value="2"/>
</dbReference>
<dbReference type="InterPro" id="IPR029151">
    <property type="entry name" value="Sensor-like_sf"/>
</dbReference>
<comment type="subcellular location">
    <subcellularLocation>
        <location evidence="1">Cell membrane</location>
        <topology evidence="1">Multi-pass membrane protein</topology>
    </subcellularLocation>
</comment>
<keyword evidence="3 6" id="KW-0812">Transmembrane</keyword>
<keyword evidence="2" id="KW-1003">Cell membrane</keyword>
<dbReference type="Pfam" id="PF17201">
    <property type="entry name" value="Cache_3-Cache_2"/>
    <property type="match status" value="1"/>
</dbReference>
<protein>
    <recommendedName>
        <fullName evidence="11">Cache domain-containing protein</fullName>
    </recommendedName>
</protein>
<evidence type="ECO:0000256" key="4">
    <source>
        <dbReference type="ARBA" id="ARBA00022989"/>
    </source>
</evidence>
<dbReference type="Proteomes" id="UP000189670">
    <property type="component" value="Unassembled WGS sequence"/>
</dbReference>
<dbReference type="GO" id="GO:0005886">
    <property type="term" value="C:plasma membrane"/>
    <property type="evidence" value="ECO:0007669"/>
    <property type="project" value="UniProtKB-SubCell"/>
</dbReference>
<evidence type="ECO:0000313" key="10">
    <source>
        <dbReference type="Proteomes" id="UP000189670"/>
    </source>
</evidence>
<comment type="caution">
    <text evidence="9">The sequence shown here is derived from an EMBL/GenBank/DDBJ whole genome shotgun (WGS) entry which is preliminary data.</text>
</comment>
<reference evidence="10" key="1">
    <citation type="submission" date="2012-11" db="EMBL/GenBank/DDBJ databases">
        <authorList>
            <person name="Lucero-Rivera Y.E."/>
            <person name="Tovar-Ramirez D."/>
        </authorList>
    </citation>
    <scope>NUCLEOTIDE SEQUENCE [LARGE SCALE GENOMIC DNA]</scope>
    <source>
        <strain evidence="10">Araruama</strain>
    </source>
</reference>
<proteinExistence type="predicted"/>
<gene>
    <name evidence="9" type="ORF">OMM_06562</name>
</gene>
<evidence type="ECO:0008006" key="11">
    <source>
        <dbReference type="Google" id="ProtNLM"/>
    </source>
</evidence>
<feature type="domain" description="Cache" evidence="7">
    <location>
        <begin position="398"/>
        <end position="566"/>
    </location>
</feature>
<name>A0A1V1PGV8_9BACT</name>
<sequence>MGGLFINTFNTFSKKNISKSYIKLGEQAQKNIQSGIKSDIEMIQPILLRSEKMLESFANSPVIPLLFSSRDRICTSSFNEAREIVKGLIKTCNIQFNMINDKLRLGIYTAEYIFQSKGRVYLSTNRFTQWRCKNQYTNKTVHLNLPNFYVGSDIIKKIYSYNEQFSLIVDDVQEMTGIDCSLFQKMNSQGDLLRIATNVRLNDGKRGIETYIPAMMPNKSPNPVIVSLLENGTFEGITTEVNEPYISRYQSIYNDSGYMIGAFFIGIPAKAPLLIDTIKKSKLSSYGHAFVIDTKGQYVIHPDEEKTGQCLLSDTDPELFQTILNQPMETNEIPIYINKDYTQFFACQRFKQRNWIICVTGDLTEIIETEYNKTLKLLKNEMMNLYNSSTITVKGQSLHMISQLCFIDQEGAVVVTLNDGHFIENTKNNAEHKWINQPIDLNKNKYLISSVINLNDKEIIRLSTPVYFNESLQGIVVLNVNWDMIRTILNTHVYGSSGYTFIIDTDGIIVSHPEIKRIDNKCILNRSFGPLADIAREDIISGKTGHKSYHFENKERYVYFTPINAMNNQFFMVITGLVDEFMAIPNQMKADAEIEYKGVLQMVIISLFFWIIASLTIGYFLVVQLIIL</sequence>
<keyword evidence="4 6" id="KW-1133">Transmembrane helix</keyword>
<dbReference type="SUPFAM" id="SSF103190">
    <property type="entry name" value="Sensory domain-like"/>
    <property type="match status" value="1"/>
</dbReference>
<accession>A0A1V1PGV8</accession>
<dbReference type="PANTHER" id="PTHR10166:SF37">
    <property type="entry name" value="STOLID, ISOFORM H"/>
    <property type="match status" value="1"/>
</dbReference>
<evidence type="ECO:0000256" key="6">
    <source>
        <dbReference type="SAM" id="Phobius"/>
    </source>
</evidence>
<dbReference type="AlphaFoldDB" id="A0A1V1PGV8"/>
<keyword evidence="5 6" id="KW-0472">Membrane</keyword>
<evidence type="ECO:0000256" key="3">
    <source>
        <dbReference type="ARBA" id="ARBA00022692"/>
    </source>
</evidence>
<dbReference type="EMBL" id="ATBP01000025">
    <property type="protein sequence ID" value="ETR74030.1"/>
    <property type="molecule type" value="Genomic_DNA"/>
</dbReference>